<reference evidence="1" key="1">
    <citation type="submission" date="2016-05" db="EMBL/GenBank/DDBJ databases">
        <authorList>
            <person name="Lavstsen T."/>
            <person name="Jespersen J.S."/>
        </authorList>
    </citation>
    <scope>NUCLEOTIDE SEQUENCE</scope>
    <source>
        <strain evidence="1">CDC69096</strain>
        <plasmid evidence="1">pNPD8_2</plasmid>
    </source>
</reference>
<keyword evidence="1" id="KW-0614">Plasmid</keyword>
<dbReference type="EMBL" id="CP015706">
    <property type="protein sequence ID" value="APU87053.1"/>
    <property type="molecule type" value="Genomic_DNA"/>
</dbReference>
<name>A0A1L7JNJ1_CLOBO</name>
<sequence>MSRTLHAFKSYKVKIDMGENYEIHYEDDEDYDIALGNWHYIYSALQYAEYLIGMEIDIPMYDWLDDAYEVHENEMILTDSGLFIRGLEAMINNINQLHKNENPLIDGHDWYLYNTDEKQYGTFDKQKEEIIWYAEKLLKWSKQGLHFVEERN</sequence>
<accession>A0A1L7JNJ1</accession>
<proteinExistence type="predicted"/>
<protein>
    <submittedName>
        <fullName evidence="1">Uncharacterized protein</fullName>
    </submittedName>
</protein>
<organism evidence="1">
    <name type="scientific">Clostridium botulinum</name>
    <dbReference type="NCBI Taxonomy" id="1491"/>
    <lineage>
        <taxon>Bacteria</taxon>
        <taxon>Bacillati</taxon>
        <taxon>Bacillota</taxon>
        <taxon>Clostridia</taxon>
        <taxon>Eubacteriales</taxon>
        <taxon>Clostridiaceae</taxon>
        <taxon>Clostridium</taxon>
    </lineage>
</organism>
<dbReference type="AlphaFoldDB" id="A0A1L7JNJ1"/>
<dbReference type="RefSeq" id="WP_076607082.1">
    <property type="nucleotide sequence ID" value="NZ_CP015706.1"/>
</dbReference>
<gene>
    <name evidence="1" type="ORF">NPD8_3949</name>
</gene>
<geneLocation type="plasmid" evidence="1">
    <name>pNPD8_2</name>
</geneLocation>
<evidence type="ECO:0000313" key="1">
    <source>
        <dbReference type="EMBL" id="APU87053.1"/>
    </source>
</evidence>